<dbReference type="OrthoDB" id="34326at2157"/>
<dbReference type="AlphaFoldDB" id="A0A6N0NZL6"/>
<dbReference type="InterPro" id="IPR023393">
    <property type="entry name" value="START-like_dom_sf"/>
</dbReference>
<protein>
    <submittedName>
        <fullName evidence="1">Carbon monoxide dehydrogenase</fullName>
    </submittedName>
</protein>
<evidence type="ECO:0000313" key="1">
    <source>
        <dbReference type="EMBL" id="QKR00520.1"/>
    </source>
</evidence>
<dbReference type="InterPro" id="IPR010419">
    <property type="entry name" value="CO_DH_gsu"/>
</dbReference>
<gene>
    <name evidence="1" type="ORF">GWK48_09160</name>
</gene>
<sequence>MTKLSGQERIKEKKTALSFFSDYKNLLQCVPGIKQINGKKFVIEASLGPLRAELTGEVKSYEFEGDVVKNLLEVQGPGLVVAIRTEVRLGENSLEWTADYTMEGSLAKALSNTISKQAEEVSRRIISCSISKINQS</sequence>
<keyword evidence="2" id="KW-1185">Reference proteome</keyword>
<dbReference type="RefSeq" id="WP_174631583.1">
    <property type="nucleotide sequence ID" value="NZ_CP049074.1"/>
</dbReference>
<evidence type="ECO:0000313" key="2">
    <source>
        <dbReference type="Proteomes" id="UP000509301"/>
    </source>
</evidence>
<dbReference type="Proteomes" id="UP000509301">
    <property type="component" value="Chromosome"/>
</dbReference>
<dbReference type="Gene3D" id="3.30.530.20">
    <property type="match status" value="1"/>
</dbReference>
<name>A0A6N0NZL6_9CREN</name>
<dbReference type="KEGG" id="mten:GWK48_09160"/>
<dbReference type="Pfam" id="PF06240">
    <property type="entry name" value="COXG"/>
    <property type="match status" value="1"/>
</dbReference>
<organism evidence="1 2">
    <name type="scientific">Metallosphaera tengchongensis</name>
    <dbReference type="NCBI Taxonomy" id="1532350"/>
    <lineage>
        <taxon>Archaea</taxon>
        <taxon>Thermoproteota</taxon>
        <taxon>Thermoprotei</taxon>
        <taxon>Sulfolobales</taxon>
        <taxon>Sulfolobaceae</taxon>
        <taxon>Metallosphaera</taxon>
    </lineage>
</organism>
<dbReference type="SUPFAM" id="SSF55961">
    <property type="entry name" value="Bet v1-like"/>
    <property type="match status" value="1"/>
</dbReference>
<reference evidence="1 2" key="1">
    <citation type="submission" date="2020-02" db="EMBL/GenBank/DDBJ databases">
        <title>Comparative genome analysis reveals the metabolism and evolution of the thermophilic archaeal genus Metallosphaera.</title>
        <authorList>
            <person name="Jiang C."/>
        </authorList>
    </citation>
    <scope>NUCLEOTIDE SEQUENCE [LARGE SCALE GENOMIC DNA]</scope>
    <source>
        <strain evidence="1 2">Ric-A</strain>
    </source>
</reference>
<dbReference type="EMBL" id="CP049074">
    <property type="protein sequence ID" value="QKR00520.1"/>
    <property type="molecule type" value="Genomic_DNA"/>
</dbReference>
<accession>A0A6N0NZL6</accession>
<proteinExistence type="predicted"/>
<dbReference type="GeneID" id="55642110"/>